<accession>A0A0A0KYX7</accession>
<organism evidence="1 2">
    <name type="scientific">Cucumis sativus</name>
    <name type="common">Cucumber</name>
    <dbReference type="NCBI Taxonomy" id="3659"/>
    <lineage>
        <taxon>Eukaryota</taxon>
        <taxon>Viridiplantae</taxon>
        <taxon>Streptophyta</taxon>
        <taxon>Embryophyta</taxon>
        <taxon>Tracheophyta</taxon>
        <taxon>Spermatophyta</taxon>
        <taxon>Magnoliopsida</taxon>
        <taxon>eudicotyledons</taxon>
        <taxon>Gunneridae</taxon>
        <taxon>Pentapetalae</taxon>
        <taxon>rosids</taxon>
        <taxon>fabids</taxon>
        <taxon>Cucurbitales</taxon>
        <taxon>Cucurbitaceae</taxon>
        <taxon>Benincaseae</taxon>
        <taxon>Cucumis</taxon>
    </lineage>
</organism>
<sequence length="154" mass="16587">MADSSISMALLTSLPAAPTSPCISTVCFIDNPNILMGNLNLSLISIAPPWLSVLTHCSLPWLLSVAITKSLMLPISFSRAIMTCPFFTSQTQMLPSSAADIKCFPSFTMTIETTAASCFVDHGISSELVPVRCLFLCLNERLYTKSLEICGISS</sequence>
<dbReference type="Gramene" id="KGN53582">
    <property type="protein sequence ID" value="KGN53582"/>
    <property type="gene ID" value="Csa_4G083565"/>
</dbReference>
<keyword evidence="2" id="KW-1185">Reference proteome</keyword>
<dbReference type="Proteomes" id="UP000029981">
    <property type="component" value="Chromosome 4"/>
</dbReference>
<protein>
    <submittedName>
        <fullName evidence="1">Uncharacterized protein</fullName>
    </submittedName>
</protein>
<name>A0A0A0KYX7_CUCSA</name>
<reference evidence="1 2" key="3">
    <citation type="journal article" date="2010" name="BMC Genomics">
        <title>Transcriptome sequencing and comparative analysis of cucumber flowers with different sex types.</title>
        <authorList>
            <person name="Guo S."/>
            <person name="Zheng Y."/>
            <person name="Joung J.G."/>
            <person name="Liu S."/>
            <person name="Zhang Z."/>
            <person name="Crasta O.R."/>
            <person name="Sobral B.W."/>
            <person name="Xu Y."/>
            <person name="Huang S."/>
            <person name="Fei Z."/>
        </authorList>
    </citation>
    <scope>NUCLEOTIDE SEQUENCE [LARGE SCALE GENOMIC DNA]</scope>
    <source>
        <strain evidence="2">cv. 9930</strain>
    </source>
</reference>
<gene>
    <name evidence="1" type="ORF">Csa_4G083565</name>
</gene>
<dbReference type="EMBL" id="CM002925">
    <property type="protein sequence ID" value="KGN53582.1"/>
    <property type="molecule type" value="Genomic_DNA"/>
</dbReference>
<proteinExistence type="predicted"/>
<reference evidence="1 2" key="1">
    <citation type="journal article" date="2009" name="Nat. Genet.">
        <title>The genome of the cucumber, Cucumis sativus L.</title>
        <authorList>
            <person name="Huang S."/>
            <person name="Li R."/>
            <person name="Zhang Z."/>
            <person name="Li L."/>
            <person name="Gu X."/>
            <person name="Fan W."/>
            <person name="Lucas W.J."/>
            <person name="Wang X."/>
            <person name="Xie B."/>
            <person name="Ni P."/>
            <person name="Ren Y."/>
            <person name="Zhu H."/>
            <person name="Li J."/>
            <person name="Lin K."/>
            <person name="Jin W."/>
            <person name="Fei Z."/>
            <person name="Li G."/>
            <person name="Staub J."/>
            <person name="Kilian A."/>
            <person name="van der Vossen E.A."/>
            <person name="Wu Y."/>
            <person name="Guo J."/>
            <person name="He J."/>
            <person name="Jia Z."/>
            <person name="Ren Y."/>
            <person name="Tian G."/>
            <person name="Lu Y."/>
            <person name="Ruan J."/>
            <person name="Qian W."/>
            <person name="Wang M."/>
            <person name="Huang Q."/>
            <person name="Li B."/>
            <person name="Xuan Z."/>
            <person name="Cao J."/>
            <person name="Asan"/>
            <person name="Wu Z."/>
            <person name="Zhang J."/>
            <person name="Cai Q."/>
            <person name="Bai Y."/>
            <person name="Zhao B."/>
            <person name="Han Y."/>
            <person name="Li Y."/>
            <person name="Li X."/>
            <person name="Wang S."/>
            <person name="Shi Q."/>
            <person name="Liu S."/>
            <person name="Cho W.K."/>
            <person name="Kim J.Y."/>
            <person name="Xu Y."/>
            <person name="Heller-Uszynska K."/>
            <person name="Miao H."/>
            <person name="Cheng Z."/>
            <person name="Zhang S."/>
            <person name="Wu J."/>
            <person name="Yang Y."/>
            <person name="Kang H."/>
            <person name="Li M."/>
            <person name="Liang H."/>
            <person name="Ren X."/>
            <person name="Shi Z."/>
            <person name="Wen M."/>
            <person name="Jian M."/>
            <person name="Yang H."/>
            <person name="Zhang G."/>
            <person name="Yang Z."/>
            <person name="Chen R."/>
            <person name="Liu S."/>
            <person name="Li J."/>
            <person name="Ma L."/>
            <person name="Liu H."/>
            <person name="Zhou Y."/>
            <person name="Zhao J."/>
            <person name="Fang X."/>
            <person name="Li G."/>
            <person name="Fang L."/>
            <person name="Li Y."/>
            <person name="Liu D."/>
            <person name="Zheng H."/>
            <person name="Zhang Y."/>
            <person name="Qin N."/>
            <person name="Li Z."/>
            <person name="Yang G."/>
            <person name="Yang S."/>
            <person name="Bolund L."/>
            <person name="Kristiansen K."/>
            <person name="Zheng H."/>
            <person name="Li S."/>
            <person name="Zhang X."/>
            <person name="Yang H."/>
            <person name="Wang J."/>
            <person name="Sun R."/>
            <person name="Zhang B."/>
            <person name="Jiang S."/>
            <person name="Wang J."/>
            <person name="Du Y."/>
            <person name="Li S."/>
        </authorList>
    </citation>
    <scope>NUCLEOTIDE SEQUENCE [LARGE SCALE GENOMIC DNA]</scope>
    <source>
        <strain evidence="2">cv. 9930</strain>
    </source>
</reference>
<evidence type="ECO:0000313" key="1">
    <source>
        <dbReference type="EMBL" id="KGN53582.1"/>
    </source>
</evidence>
<reference evidence="1 2" key="2">
    <citation type="journal article" date="2009" name="PLoS ONE">
        <title>An integrated genetic and cytogenetic map of the cucumber genome.</title>
        <authorList>
            <person name="Ren Y."/>
            <person name="Zhang Z."/>
            <person name="Liu J."/>
            <person name="Staub J.E."/>
            <person name="Han Y."/>
            <person name="Cheng Z."/>
            <person name="Li X."/>
            <person name="Lu J."/>
            <person name="Miao H."/>
            <person name="Kang H."/>
            <person name="Xie B."/>
            <person name="Gu X."/>
            <person name="Wang X."/>
            <person name="Du Y."/>
            <person name="Jin W."/>
            <person name="Huang S."/>
        </authorList>
    </citation>
    <scope>NUCLEOTIDE SEQUENCE [LARGE SCALE GENOMIC DNA]</scope>
    <source>
        <strain evidence="2">cv. 9930</strain>
    </source>
</reference>
<dbReference type="AlphaFoldDB" id="A0A0A0KYX7"/>
<reference evidence="1 2" key="4">
    <citation type="journal article" date="2011" name="BMC Genomics">
        <title>RNA-Seq improves annotation of protein-coding genes in the cucumber genome.</title>
        <authorList>
            <person name="Li Z."/>
            <person name="Zhang Z."/>
            <person name="Yan P."/>
            <person name="Huang S."/>
            <person name="Fei Z."/>
            <person name="Lin K."/>
        </authorList>
    </citation>
    <scope>NUCLEOTIDE SEQUENCE [LARGE SCALE GENOMIC DNA]</scope>
    <source>
        <strain evidence="2">cv. 9930</strain>
    </source>
</reference>
<evidence type="ECO:0000313" key="2">
    <source>
        <dbReference type="Proteomes" id="UP000029981"/>
    </source>
</evidence>